<evidence type="ECO:0000256" key="2">
    <source>
        <dbReference type="ARBA" id="ARBA00022771"/>
    </source>
</evidence>
<dbReference type="Gene3D" id="2.30.30.380">
    <property type="entry name" value="Zn-finger domain of Sec23/24"/>
    <property type="match status" value="1"/>
</dbReference>
<dbReference type="SMART" id="SM00547">
    <property type="entry name" value="ZnF_RBZ"/>
    <property type="match status" value="3"/>
</dbReference>
<evidence type="ECO:0000256" key="4">
    <source>
        <dbReference type="SAM" id="Phobius"/>
    </source>
</evidence>
<keyword evidence="4" id="KW-1133">Transmembrane helix</keyword>
<proteinExistence type="predicted"/>
<keyword evidence="1" id="KW-0479">Metal-binding</keyword>
<keyword evidence="3" id="KW-0862">Zinc</keyword>
<reference evidence="6" key="1">
    <citation type="submission" date="2018-06" db="EMBL/GenBank/DDBJ databases">
        <authorList>
            <person name="Zhirakovskaya E."/>
        </authorList>
    </citation>
    <scope>NUCLEOTIDE SEQUENCE</scope>
</reference>
<evidence type="ECO:0000259" key="5">
    <source>
        <dbReference type="PROSITE" id="PS50199"/>
    </source>
</evidence>
<evidence type="ECO:0000313" key="6">
    <source>
        <dbReference type="EMBL" id="VAW43263.1"/>
    </source>
</evidence>
<gene>
    <name evidence="6" type="ORF">MNBD_CHLOROFLEXI01-3906</name>
</gene>
<feature type="domain" description="RanBP2-type" evidence="5">
    <location>
        <begin position="5"/>
        <end position="38"/>
    </location>
</feature>
<accession>A0A3B0VT00</accession>
<feature type="transmembrane region" description="Helical" evidence="4">
    <location>
        <begin position="158"/>
        <end position="180"/>
    </location>
</feature>
<name>A0A3B0VT00_9ZZZZ</name>
<organism evidence="6">
    <name type="scientific">hydrothermal vent metagenome</name>
    <dbReference type="NCBI Taxonomy" id="652676"/>
    <lineage>
        <taxon>unclassified sequences</taxon>
        <taxon>metagenomes</taxon>
        <taxon>ecological metagenomes</taxon>
    </lineage>
</organism>
<dbReference type="AlphaFoldDB" id="A0A3B0VT00"/>
<protein>
    <recommendedName>
        <fullName evidence="5">RanBP2-type domain-containing protein</fullName>
    </recommendedName>
</protein>
<dbReference type="InterPro" id="IPR025874">
    <property type="entry name" value="DZR"/>
</dbReference>
<dbReference type="PROSITE" id="PS50199">
    <property type="entry name" value="ZF_RANBP2_2"/>
    <property type="match status" value="1"/>
</dbReference>
<dbReference type="GO" id="GO:0008270">
    <property type="term" value="F:zinc ion binding"/>
    <property type="evidence" value="ECO:0007669"/>
    <property type="project" value="UniProtKB-KW"/>
</dbReference>
<dbReference type="PROSITE" id="PS01358">
    <property type="entry name" value="ZF_RANBP2_1"/>
    <property type="match status" value="1"/>
</dbReference>
<dbReference type="Gene3D" id="4.10.1060.50">
    <property type="match status" value="1"/>
</dbReference>
<evidence type="ECO:0000256" key="1">
    <source>
        <dbReference type="ARBA" id="ARBA00022723"/>
    </source>
</evidence>
<dbReference type="InterPro" id="IPR038587">
    <property type="entry name" value="Ribosomal_eL40_sf"/>
</dbReference>
<keyword evidence="4" id="KW-0472">Membrane</keyword>
<keyword evidence="2" id="KW-0863">Zinc-finger</keyword>
<dbReference type="InterPro" id="IPR001876">
    <property type="entry name" value="Znf_RanBP2"/>
</dbReference>
<dbReference type="Pfam" id="PF00641">
    <property type="entry name" value="Zn_ribbon_RanBP"/>
    <property type="match status" value="1"/>
</dbReference>
<sequence length="362" mass="40054">MTKKSVGFVYLEWECPACGTRNLGTDKFCRNCGAVQPKDVKFEQVVQPELIEDEQIIAQAKAGPDIICSYCGASNLATSTYCSQCGANLSEGTARESGEIIGAFQQEPVSDIICSYCGTSNPSTALNCSNCGATLPRPNQPAPPEAEKKRPSAPMSGTARFVLLAIVGLFVVGCIALLVFSSRTEDVVGQVQDVSWEYSVAIEALIPVQDEDWRDRIPDDAEILSCREEVRRVEQQPVFNSVEVCGEPYTIDTGTGIGEVVQDCEYQVYDNVCRFTALAWQQVDLVSLFGDDFAPEWPNPRLAQDQRVGGSQEFYEVVFSVDGRSYTYLPDNLNDFSRFEYDDRWVLQINGFDNIVSLQPDR</sequence>
<dbReference type="Pfam" id="PF12773">
    <property type="entry name" value="DZR"/>
    <property type="match status" value="1"/>
</dbReference>
<dbReference type="EMBL" id="UOEU01001051">
    <property type="protein sequence ID" value="VAW43263.1"/>
    <property type="molecule type" value="Genomic_DNA"/>
</dbReference>
<evidence type="ECO:0000256" key="3">
    <source>
        <dbReference type="ARBA" id="ARBA00022833"/>
    </source>
</evidence>
<keyword evidence="4" id="KW-0812">Transmembrane</keyword>